<name>A0A366EGS2_9BACI</name>
<evidence type="ECO:0000256" key="12">
    <source>
        <dbReference type="PROSITE-ProRule" id="PRU00706"/>
    </source>
</evidence>
<evidence type="ECO:0000256" key="13">
    <source>
        <dbReference type="RuleBase" id="RU004011"/>
    </source>
</evidence>
<dbReference type="Gene3D" id="3.30.70.141">
    <property type="entry name" value="Nucleoside diphosphate kinase-like domain"/>
    <property type="match status" value="1"/>
</dbReference>
<dbReference type="RefSeq" id="WP_113866212.1">
    <property type="nucleotide sequence ID" value="NZ_BAABQN010000001.1"/>
</dbReference>
<dbReference type="InterPro" id="IPR001564">
    <property type="entry name" value="Nucleoside_diP_kinase"/>
</dbReference>
<comment type="catalytic activity">
    <reaction evidence="14">
        <text>a 2'-deoxyribonucleoside 5'-diphosphate + ATP = a 2'-deoxyribonucleoside 5'-triphosphate + ADP</text>
        <dbReference type="Rhea" id="RHEA:44640"/>
        <dbReference type="ChEBI" id="CHEBI:30616"/>
        <dbReference type="ChEBI" id="CHEBI:61560"/>
        <dbReference type="ChEBI" id="CHEBI:73316"/>
        <dbReference type="ChEBI" id="CHEBI:456216"/>
        <dbReference type="EC" id="2.7.4.6"/>
    </reaction>
</comment>
<dbReference type="PRINTS" id="PR01243">
    <property type="entry name" value="NUCDPKINASE"/>
</dbReference>
<keyword evidence="5 14" id="KW-0808">Transferase</keyword>
<evidence type="ECO:0000256" key="4">
    <source>
        <dbReference type="ARBA" id="ARBA00017632"/>
    </source>
</evidence>
<accession>A0A366EGS2</accession>
<dbReference type="Pfam" id="PF00334">
    <property type="entry name" value="NDK"/>
    <property type="match status" value="1"/>
</dbReference>
<dbReference type="STRING" id="200904.GCA_900168775_01840"/>
<evidence type="ECO:0000256" key="2">
    <source>
        <dbReference type="ARBA" id="ARBA00008142"/>
    </source>
</evidence>
<keyword evidence="10" id="KW-0460">Magnesium</keyword>
<feature type="domain" description="Nucleoside diphosphate kinase-like" evidence="15">
    <location>
        <begin position="1"/>
        <end position="134"/>
    </location>
</feature>
<evidence type="ECO:0000313" key="17">
    <source>
        <dbReference type="Proteomes" id="UP000252254"/>
    </source>
</evidence>
<keyword evidence="7 14" id="KW-0547">Nucleotide-binding</keyword>
<evidence type="ECO:0000259" key="15">
    <source>
        <dbReference type="SMART" id="SM00562"/>
    </source>
</evidence>
<evidence type="ECO:0000256" key="10">
    <source>
        <dbReference type="ARBA" id="ARBA00022842"/>
    </source>
</evidence>
<protein>
    <recommendedName>
        <fullName evidence="4 14">Nucleoside diphosphate kinase</fullName>
        <ecNumber evidence="3 14">2.7.4.6</ecNumber>
    </recommendedName>
</protein>
<dbReference type="Proteomes" id="UP000252254">
    <property type="component" value="Unassembled WGS sequence"/>
</dbReference>
<dbReference type="GO" id="GO:0046872">
    <property type="term" value="F:metal ion binding"/>
    <property type="evidence" value="ECO:0007669"/>
    <property type="project" value="UniProtKB-KW"/>
</dbReference>
<dbReference type="PANTHER" id="PTHR11349">
    <property type="entry name" value="NUCLEOSIDE DIPHOSPHATE KINASE"/>
    <property type="match status" value="1"/>
</dbReference>
<dbReference type="FunFam" id="3.30.70.141:FF:000003">
    <property type="entry name" value="Nucleoside diphosphate kinase"/>
    <property type="match status" value="1"/>
</dbReference>
<proteinExistence type="inferred from homology"/>
<dbReference type="AlphaFoldDB" id="A0A366EGS2"/>
<dbReference type="GO" id="GO:0006241">
    <property type="term" value="P:CTP biosynthetic process"/>
    <property type="evidence" value="ECO:0007669"/>
    <property type="project" value="InterPro"/>
</dbReference>
<dbReference type="GO" id="GO:0004550">
    <property type="term" value="F:nucleoside diphosphate kinase activity"/>
    <property type="evidence" value="ECO:0007669"/>
    <property type="project" value="UniProtKB-EC"/>
</dbReference>
<evidence type="ECO:0000256" key="9">
    <source>
        <dbReference type="ARBA" id="ARBA00022840"/>
    </source>
</evidence>
<keyword evidence="17" id="KW-1185">Reference proteome</keyword>
<dbReference type="EMBL" id="QNRI01000001">
    <property type="protein sequence ID" value="RBP01533.1"/>
    <property type="molecule type" value="Genomic_DNA"/>
</dbReference>
<dbReference type="CDD" id="cd04413">
    <property type="entry name" value="NDPk_I"/>
    <property type="match status" value="1"/>
</dbReference>
<dbReference type="PROSITE" id="PS00469">
    <property type="entry name" value="NDPK"/>
    <property type="match status" value="1"/>
</dbReference>
<feature type="binding site" evidence="12">
    <location>
        <position position="91"/>
    </location>
    <ligand>
        <name>ATP</name>
        <dbReference type="ChEBI" id="CHEBI:30616"/>
    </ligand>
</feature>
<dbReference type="GO" id="GO:0005524">
    <property type="term" value="F:ATP binding"/>
    <property type="evidence" value="ECO:0007669"/>
    <property type="project" value="UniProtKB-KW"/>
</dbReference>
<dbReference type="OrthoDB" id="9801161at2"/>
<feature type="binding site" evidence="12">
    <location>
        <position position="85"/>
    </location>
    <ligand>
        <name>ATP</name>
        <dbReference type="ChEBI" id="CHEBI:30616"/>
    </ligand>
</feature>
<dbReference type="NCBIfam" id="NF001908">
    <property type="entry name" value="PRK00668.1"/>
    <property type="match status" value="1"/>
</dbReference>
<evidence type="ECO:0000256" key="8">
    <source>
        <dbReference type="ARBA" id="ARBA00022777"/>
    </source>
</evidence>
<dbReference type="GO" id="GO:0006183">
    <property type="term" value="P:GTP biosynthetic process"/>
    <property type="evidence" value="ECO:0007669"/>
    <property type="project" value="InterPro"/>
</dbReference>
<dbReference type="InterPro" id="IPR036850">
    <property type="entry name" value="NDK-like_dom_sf"/>
</dbReference>
<dbReference type="InterPro" id="IPR023005">
    <property type="entry name" value="Nucleoside_diP_kinase_AS"/>
</dbReference>
<feature type="binding site" evidence="12">
    <location>
        <position position="102"/>
    </location>
    <ligand>
        <name>ATP</name>
        <dbReference type="ChEBI" id="CHEBI:30616"/>
    </ligand>
</feature>
<evidence type="ECO:0000256" key="14">
    <source>
        <dbReference type="RuleBase" id="RU004013"/>
    </source>
</evidence>
<evidence type="ECO:0000256" key="7">
    <source>
        <dbReference type="ARBA" id="ARBA00022741"/>
    </source>
</evidence>
<reference evidence="16 17" key="1">
    <citation type="submission" date="2018-06" db="EMBL/GenBank/DDBJ databases">
        <title>Genomic Encyclopedia of Type Strains, Phase IV (KMG-IV): sequencing the most valuable type-strain genomes for metagenomic binning, comparative biology and taxonomic classification.</title>
        <authorList>
            <person name="Goeker M."/>
        </authorList>
    </citation>
    <scope>NUCLEOTIDE SEQUENCE [LARGE SCALE GENOMIC DNA]</scope>
    <source>
        <strain evidence="16 17">DSM 15140</strain>
    </source>
</reference>
<keyword evidence="11" id="KW-0546">Nucleotide metabolism</keyword>
<comment type="caution">
    <text evidence="16">The sequence shown here is derived from an EMBL/GenBank/DDBJ whole genome shotgun (WGS) entry which is preliminary data.</text>
</comment>
<feature type="active site" description="Pros-phosphohistidine intermediate" evidence="12">
    <location>
        <position position="115"/>
    </location>
</feature>
<feature type="binding site" evidence="12">
    <location>
        <position position="112"/>
    </location>
    <ligand>
        <name>ATP</name>
        <dbReference type="ChEBI" id="CHEBI:30616"/>
    </ligand>
</feature>
<keyword evidence="9 14" id="KW-0067">ATP-binding</keyword>
<dbReference type="EC" id="2.7.4.6" evidence="3 14"/>
<feature type="binding site" evidence="12">
    <location>
        <position position="9"/>
    </location>
    <ligand>
        <name>ATP</name>
        <dbReference type="ChEBI" id="CHEBI:30616"/>
    </ligand>
</feature>
<evidence type="ECO:0000256" key="1">
    <source>
        <dbReference type="ARBA" id="ARBA00001946"/>
    </source>
</evidence>
<dbReference type="InterPro" id="IPR034907">
    <property type="entry name" value="NDK-like_dom"/>
</dbReference>
<evidence type="ECO:0000256" key="3">
    <source>
        <dbReference type="ARBA" id="ARBA00012966"/>
    </source>
</evidence>
<evidence type="ECO:0000313" key="16">
    <source>
        <dbReference type="EMBL" id="RBP01533.1"/>
    </source>
</evidence>
<comment type="cofactor">
    <cofactor evidence="1">
        <name>Mg(2+)</name>
        <dbReference type="ChEBI" id="CHEBI:18420"/>
    </cofactor>
</comment>
<keyword evidence="8 14" id="KW-0418">Kinase</keyword>
<evidence type="ECO:0000256" key="5">
    <source>
        <dbReference type="ARBA" id="ARBA00022679"/>
    </source>
</evidence>
<keyword evidence="6" id="KW-0479">Metal-binding</keyword>
<evidence type="ECO:0000256" key="11">
    <source>
        <dbReference type="ARBA" id="ARBA00023080"/>
    </source>
</evidence>
<evidence type="ECO:0000256" key="6">
    <source>
        <dbReference type="ARBA" id="ARBA00022723"/>
    </source>
</evidence>
<dbReference type="SMART" id="SM00562">
    <property type="entry name" value="NDK"/>
    <property type="match status" value="1"/>
</dbReference>
<dbReference type="GO" id="GO:0006228">
    <property type="term" value="P:UTP biosynthetic process"/>
    <property type="evidence" value="ECO:0007669"/>
    <property type="project" value="InterPro"/>
</dbReference>
<gene>
    <name evidence="16" type="ORF">DES48_101270</name>
</gene>
<dbReference type="PROSITE" id="PS51374">
    <property type="entry name" value="NDPK_LIKE"/>
    <property type="match status" value="1"/>
</dbReference>
<dbReference type="SUPFAM" id="SSF54919">
    <property type="entry name" value="Nucleoside diphosphate kinase, NDK"/>
    <property type="match status" value="1"/>
</dbReference>
<sequence length="134" mass="15098">MEQSLIMIKPDGVKQGNIGQIIHRFEQHDYQLRAIKMFTMSQELAKQHYAAHKQKDFFDDLVAFITSGPVVPMVWQGTDIIASARDIIGTTDPKAAKLNTIRADFGTDVRHNAIHGSDSVENAKIEIARFFPDM</sequence>
<organism evidence="16 17">
    <name type="scientific">Paraliobacillus ryukyuensis</name>
    <dbReference type="NCBI Taxonomy" id="200904"/>
    <lineage>
        <taxon>Bacteria</taxon>
        <taxon>Bacillati</taxon>
        <taxon>Bacillota</taxon>
        <taxon>Bacilli</taxon>
        <taxon>Bacillales</taxon>
        <taxon>Bacillaceae</taxon>
        <taxon>Paraliobacillus</taxon>
    </lineage>
</organism>
<feature type="binding site" evidence="12">
    <location>
        <position position="57"/>
    </location>
    <ligand>
        <name>ATP</name>
        <dbReference type="ChEBI" id="CHEBI:30616"/>
    </ligand>
</feature>
<comment type="similarity">
    <text evidence="2 12 13">Belongs to the NDK family.</text>
</comment>